<keyword evidence="1" id="KW-0812">Transmembrane</keyword>
<keyword evidence="1" id="KW-1133">Transmembrane helix</keyword>
<dbReference type="EMBL" id="FMUE01000003">
    <property type="protein sequence ID" value="SCX19255.1"/>
    <property type="molecule type" value="Genomic_DNA"/>
</dbReference>
<name>A0A1R3TMD8_9HYPH</name>
<dbReference type="STRING" id="1907666.DSM25559_1819"/>
<organism evidence="2 3">
    <name type="scientific">Agrobacterium rosae</name>
    <dbReference type="NCBI Taxonomy" id="1972867"/>
    <lineage>
        <taxon>Bacteria</taxon>
        <taxon>Pseudomonadati</taxon>
        <taxon>Pseudomonadota</taxon>
        <taxon>Alphaproteobacteria</taxon>
        <taxon>Hyphomicrobiales</taxon>
        <taxon>Rhizobiaceae</taxon>
        <taxon>Rhizobium/Agrobacterium group</taxon>
        <taxon>Agrobacterium</taxon>
    </lineage>
</organism>
<gene>
    <name evidence="2" type="ORF">DSM25559_1819</name>
</gene>
<proteinExistence type="predicted"/>
<accession>A0A1R3TMD8</accession>
<dbReference type="AlphaFoldDB" id="A0A1R3TMD8"/>
<dbReference type="RefSeq" id="WP_077119199.1">
    <property type="nucleotide sequence ID" value="NZ_FMUE01000003.1"/>
</dbReference>
<protein>
    <submittedName>
        <fullName evidence="2">Uncharacterized protein</fullName>
    </submittedName>
</protein>
<dbReference type="Proteomes" id="UP000187891">
    <property type="component" value="Unassembled WGS sequence"/>
</dbReference>
<reference evidence="3" key="1">
    <citation type="submission" date="2016-10" db="EMBL/GenBank/DDBJ databases">
        <authorList>
            <person name="Wibberg D."/>
        </authorList>
    </citation>
    <scope>NUCLEOTIDE SEQUENCE [LARGE SCALE GENOMIC DNA]</scope>
</reference>
<feature type="transmembrane region" description="Helical" evidence="1">
    <location>
        <begin position="12"/>
        <end position="30"/>
    </location>
</feature>
<evidence type="ECO:0000313" key="3">
    <source>
        <dbReference type="Proteomes" id="UP000187891"/>
    </source>
</evidence>
<sequence>MTDAQSKVRNIVFYGVFVVLIVIYALIVFGDKFGEDSSLSGTVMSAIKEIIPLVSREMSVPGELAPAFLGSFIALMRPGNASLKELIAILLLSGFTWLFYLHLQFYASTAEASFALGRANVAMSAIGDAQKAVSSFASIARSISAATFAAAIGLQIYGSRSAVANGPSNENEVGNGGHG</sequence>
<feature type="transmembrane region" description="Helical" evidence="1">
    <location>
        <begin position="86"/>
        <end position="103"/>
    </location>
</feature>
<keyword evidence="1" id="KW-0472">Membrane</keyword>
<evidence type="ECO:0000313" key="2">
    <source>
        <dbReference type="EMBL" id="SCX19255.1"/>
    </source>
</evidence>
<evidence type="ECO:0000256" key="1">
    <source>
        <dbReference type="SAM" id="Phobius"/>
    </source>
</evidence>